<keyword evidence="4 8" id="KW-1133">Transmembrane helix</keyword>
<dbReference type="RefSeq" id="WP_055203495.1">
    <property type="nucleotide sequence ID" value="NZ_JACOOK010000002.1"/>
</dbReference>
<feature type="transmembrane region" description="Helical" evidence="9">
    <location>
        <begin position="57"/>
        <end position="85"/>
    </location>
</feature>
<dbReference type="PANTHER" id="PTHR22777:SF17">
    <property type="entry name" value="UPF0053 PROTEIN SLL0260"/>
    <property type="match status" value="1"/>
</dbReference>
<evidence type="ECO:0000256" key="3">
    <source>
        <dbReference type="ARBA" id="ARBA00022737"/>
    </source>
</evidence>
<dbReference type="SMART" id="SM01091">
    <property type="entry name" value="CorC_HlyC"/>
    <property type="match status" value="1"/>
</dbReference>
<dbReference type="InterPro" id="IPR016169">
    <property type="entry name" value="FAD-bd_PCMH_sub2"/>
</dbReference>
<dbReference type="SUPFAM" id="SSF54631">
    <property type="entry name" value="CBS-domain pair"/>
    <property type="match status" value="1"/>
</dbReference>
<evidence type="ECO:0000256" key="8">
    <source>
        <dbReference type="PROSITE-ProRule" id="PRU01193"/>
    </source>
</evidence>
<dbReference type="EMBL" id="JACOOK010000002">
    <property type="protein sequence ID" value="MBC5616086.1"/>
    <property type="molecule type" value="Genomic_DNA"/>
</dbReference>
<dbReference type="Pfam" id="PF00571">
    <property type="entry name" value="CBS"/>
    <property type="match status" value="2"/>
</dbReference>
<evidence type="ECO:0000259" key="11">
    <source>
        <dbReference type="PROSITE" id="PS51846"/>
    </source>
</evidence>
<dbReference type="SUPFAM" id="SSF56176">
    <property type="entry name" value="FAD-binding/transporter-associated domain-like"/>
    <property type="match status" value="1"/>
</dbReference>
<dbReference type="Pfam" id="PF03471">
    <property type="entry name" value="CorC_HlyC"/>
    <property type="match status" value="1"/>
</dbReference>
<dbReference type="Proteomes" id="UP000636891">
    <property type="component" value="Unassembled WGS sequence"/>
</dbReference>
<dbReference type="Pfam" id="PF01595">
    <property type="entry name" value="CNNM"/>
    <property type="match status" value="1"/>
</dbReference>
<gene>
    <name evidence="12" type="ORF">H8S08_03510</name>
</gene>
<keyword evidence="6 8" id="KW-0472">Membrane</keyword>
<proteinExistence type="predicted"/>
<accession>A0ABR7CK92</accession>
<dbReference type="PANTHER" id="PTHR22777">
    <property type="entry name" value="HEMOLYSIN-RELATED"/>
    <property type="match status" value="1"/>
</dbReference>
<evidence type="ECO:0000256" key="2">
    <source>
        <dbReference type="ARBA" id="ARBA00022692"/>
    </source>
</evidence>
<keyword evidence="5 7" id="KW-0129">CBS domain</keyword>
<evidence type="ECO:0000256" key="5">
    <source>
        <dbReference type="ARBA" id="ARBA00023122"/>
    </source>
</evidence>
<dbReference type="InterPro" id="IPR002550">
    <property type="entry name" value="CNNM"/>
</dbReference>
<keyword evidence="13" id="KW-1185">Reference proteome</keyword>
<sequence length="419" mass="47300">MLAVIITVVVSLALSAFFSGMEIAFLSSNKLKLEIEKKQSRAFGYVAGLFSKYPGQYITTILVGNNLALVIYSLQMSVLIQLLLVRSGLILGNGASYVIETLVSTLIIIFTAEFIPKAVVHLNPNFYYKNFAVPVYFFYLLFYPVAKLTTLIAVGIFKIFGLSLNREQRINTFNKVDLAHLLDEVSDSPEQQQNEKDIRLFQNALDFSDRLVRDCMVPRVDIEAVEQNCPVEEATRRFVETQFSRLLVYDGSIDNIIGFIHTKNLFQQPGSILEIINKVDYVPESMPTRKLLATFIKKHHSVAVVIDEFGGTAGMVTSEDILEEIFGEIEDEHDSQDLVEKKMSDTEFLFSGRLEIEAINEKYRLDFPESDDYDTLAGYVISKYQGIPGVGETILADNKRLKILRVNASKIELVRVTIL</sequence>
<evidence type="ECO:0000256" key="4">
    <source>
        <dbReference type="ARBA" id="ARBA00022989"/>
    </source>
</evidence>
<dbReference type="Gene3D" id="3.30.465.10">
    <property type="match status" value="1"/>
</dbReference>
<dbReference type="InterPro" id="IPR036318">
    <property type="entry name" value="FAD-bd_PCMH-like_sf"/>
</dbReference>
<dbReference type="Gene3D" id="3.10.580.10">
    <property type="entry name" value="CBS-domain"/>
    <property type="match status" value="1"/>
</dbReference>
<comment type="subcellular location">
    <subcellularLocation>
        <location evidence="1">Membrane</location>
        <topology evidence="1">Multi-pass membrane protein</topology>
    </subcellularLocation>
</comment>
<evidence type="ECO:0000256" key="1">
    <source>
        <dbReference type="ARBA" id="ARBA00004141"/>
    </source>
</evidence>
<name>A0ABR7CK92_9BACT</name>
<dbReference type="InterPro" id="IPR000644">
    <property type="entry name" value="CBS_dom"/>
</dbReference>
<evidence type="ECO:0000313" key="13">
    <source>
        <dbReference type="Proteomes" id="UP000636891"/>
    </source>
</evidence>
<protein>
    <submittedName>
        <fullName evidence="12">HlyC/CorC family transporter</fullName>
    </submittedName>
</protein>
<feature type="transmembrane region" description="Helical" evidence="9">
    <location>
        <begin position="97"/>
        <end position="116"/>
    </location>
</feature>
<keyword evidence="2 8" id="KW-0812">Transmembrane</keyword>
<keyword evidence="3" id="KW-0677">Repeat</keyword>
<evidence type="ECO:0000313" key="12">
    <source>
        <dbReference type="EMBL" id="MBC5616086.1"/>
    </source>
</evidence>
<dbReference type="PROSITE" id="PS51371">
    <property type="entry name" value="CBS"/>
    <property type="match status" value="1"/>
</dbReference>
<dbReference type="InterPro" id="IPR046342">
    <property type="entry name" value="CBS_dom_sf"/>
</dbReference>
<evidence type="ECO:0000256" key="9">
    <source>
        <dbReference type="SAM" id="Phobius"/>
    </source>
</evidence>
<dbReference type="CDD" id="cd04590">
    <property type="entry name" value="CBS_pair_CorC_HlyC_assoc"/>
    <property type="match status" value="1"/>
</dbReference>
<feature type="transmembrane region" description="Helical" evidence="9">
    <location>
        <begin position="136"/>
        <end position="160"/>
    </location>
</feature>
<dbReference type="InterPro" id="IPR005170">
    <property type="entry name" value="Transptr-assoc_dom"/>
</dbReference>
<dbReference type="InterPro" id="IPR044751">
    <property type="entry name" value="Ion_transp-like_CBS"/>
</dbReference>
<reference evidence="12 13" key="1">
    <citation type="submission" date="2020-08" db="EMBL/GenBank/DDBJ databases">
        <title>Genome public.</title>
        <authorList>
            <person name="Liu C."/>
            <person name="Sun Q."/>
        </authorList>
    </citation>
    <scope>NUCLEOTIDE SEQUENCE [LARGE SCALE GENOMIC DNA]</scope>
    <source>
        <strain evidence="12 13">New-7</strain>
    </source>
</reference>
<evidence type="ECO:0000256" key="6">
    <source>
        <dbReference type="ARBA" id="ARBA00023136"/>
    </source>
</evidence>
<feature type="domain" description="CBS" evidence="10">
    <location>
        <begin position="275"/>
        <end position="335"/>
    </location>
</feature>
<dbReference type="PROSITE" id="PS51846">
    <property type="entry name" value="CNNM"/>
    <property type="match status" value="1"/>
</dbReference>
<feature type="domain" description="CNNM transmembrane" evidence="11">
    <location>
        <begin position="1"/>
        <end position="192"/>
    </location>
</feature>
<comment type="caution">
    <text evidence="12">The sequence shown here is derived from an EMBL/GenBank/DDBJ whole genome shotgun (WGS) entry which is preliminary data.</text>
</comment>
<evidence type="ECO:0000256" key="7">
    <source>
        <dbReference type="PROSITE-ProRule" id="PRU00703"/>
    </source>
</evidence>
<evidence type="ECO:0000259" key="10">
    <source>
        <dbReference type="PROSITE" id="PS51371"/>
    </source>
</evidence>
<organism evidence="12 13">
    <name type="scientific">Alistipes hominis</name>
    <dbReference type="NCBI Taxonomy" id="2763015"/>
    <lineage>
        <taxon>Bacteria</taxon>
        <taxon>Pseudomonadati</taxon>
        <taxon>Bacteroidota</taxon>
        <taxon>Bacteroidia</taxon>
        <taxon>Bacteroidales</taxon>
        <taxon>Rikenellaceae</taxon>
        <taxon>Alistipes</taxon>
    </lineage>
</organism>